<organism evidence="12 13">
    <name type="scientific">Desulfolutivibrio sulfodismutans</name>
    <dbReference type="NCBI Taxonomy" id="63561"/>
    <lineage>
        <taxon>Bacteria</taxon>
        <taxon>Pseudomonadati</taxon>
        <taxon>Thermodesulfobacteriota</taxon>
        <taxon>Desulfovibrionia</taxon>
        <taxon>Desulfovibrionales</taxon>
        <taxon>Desulfovibrionaceae</taxon>
        <taxon>Desulfolutivibrio</taxon>
    </lineage>
</organism>
<dbReference type="InterPro" id="IPR005490">
    <property type="entry name" value="LD_TPept_cat_dom"/>
</dbReference>
<dbReference type="InterPro" id="IPR050979">
    <property type="entry name" value="LD-transpeptidase"/>
</dbReference>
<keyword evidence="5" id="KW-0378">Hydrolase</keyword>
<feature type="domain" description="L,D-TPase catalytic" evidence="11">
    <location>
        <begin position="60"/>
        <end position="200"/>
    </location>
</feature>
<dbReference type="Proteomes" id="UP000469724">
    <property type="component" value="Unassembled WGS sequence"/>
</dbReference>
<evidence type="ECO:0000313" key="12">
    <source>
        <dbReference type="EMBL" id="NDY57721.1"/>
    </source>
</evidence>
<comment type="similarity">
    <text evidence="2">Belongs to the YkuD family.</text>
</comment>
<dbReference type="GO" id="GO:0071555">
    <property type="term" value="P:cell wall organization"/>
    <property type="evidence" value="ECO:0007669"/>
    <property type="project" value="UniProtKB-UniRule"/>
</dbReference>
<dbReference type="SUPFAM" id="SSF141523">
    <property type="entry name" value="L,D-transpeptidase catalytic domain-like"/>
    <property type="match status" value="1"/>
</dbReference>
<feature type="region of interest" description="Disordered" evidence="10">
    <location>
        <begin position="1"/>
        <end position="24"/>
    </location>
</feature>
<feature type="active site" description="Proton donor/acceptor" evidence="9">
    <location>
        <position position="160"/>
    </location>
</feature>
<protein>
    <submittedName>
        <fullName evidence="12">L,D-transpeptidase</fullName>
    </submittedName>
</protein>
<dbReference type="UniPathway" id="UPA00219"/>
<dbReference type="EMBL" id="JAAGRQ010000059">
    <property type="protein sequence ID" value="NDY57721.1"/>
    <property type="molecule type" value="Genomic_DNA"/>
</dbReference>
<sequence>MAPDAAAGKGVSASAPAPDPQGGDRLVAYVLNQLRRPAEAKSTDRLDAAGRDYYERKNRYMIEVFLADNILVLYEKQPDGVRRPAKTYRVATPAGDVEAPAGWGVITQIEFEPWWRPTENMKRRAKQKGRSLPDVMPPGVKNPMGPFKMHLSHGFAYRIHGNNDPKSIGKRVTNGCIRMRNDEGLELAKILDVGTEVVISAHASPTVGQGVEAIAPGP</sequence>
<dbReference type="PANTHER" id="PTHR30582">
    <property type="entry name" value="L,D-TRANSPEPTIDASE"/>
    <property type="match status" value="1"/>
</dbReference>
<dbReference type="GO" id="GO:0016757">
    <property type="term" value="F:glycosyltransferase activity"/>
    <property type="evidence" value="ECO:0007669"/>
    <property type="project" value="UniProtKB-KW"/>
</dbReference>
<evidence type="ECO:0000256" key="7">
    <source>
        <dbReference type="ARBA" id="ARBA00022984"/>
    </source>
</evidence>
<evidence type="ECO:0000256" key="8">
    <source>
        <dbReference type="ARBA" id="ARBA00023316"/>
    </source>
</evidence>
<gene>
    <name evidence="12" type="ORF">G3N56_13370</name>
</gene>
<dbReference type="Gene3D" id="2.40.440.10">
    <property type="entry name" value="L,D-transpeptidase catalytic domain-like"/>
    <property type="match status" value="1"/>
</dbReference>
<keyword evidence="6 9" id="KW-0133">Cell shape</keyword>
<proteinExistence type="inferred from homology"/>
<dbReference type="GO" id="GO:0008360">
    <property type="term" value="P:regulation of cell shape"/>
    <property type="evidence" value="ECO:0007669"/>
    <property type="project" value="UniProtKB-UniRule"/>
</dbReference>
<evidence type="ECO:0000256" key="1">
    <source>
        <dbReference type="ARBA" id="ARBA00004752"/>
    </source>
</evidence>
<dbReference type="GO" id="GO:0071972">
    <property type="term" value="F:peptidoglycan L,D-transpeptidase activity"/>
    <property type="evidence" value="ECO:0007669"/>
    <property type="project" value="TreeGrafter"/>
</dbReference>
<evidence type="ECO:0000256" key="2">
    <source>
        <dbReference type="ARBA" id="ARBA00005992"/>
    </source>
</evidence>
<dbReference type="PANTHER" id="PTHR30582:SF24">
    <property type="entry name" value="L,D-TRANSPEPTIDASE ERFK_SRFK-RELATED"/>
    <property type="match status" value="1"/>
</dbReference>
<evidence type="ECO:0000313" key="13">
    <source>
        <dbReference type="Proteomes" id="UP000469724"/>
    </source>
</evidence>
<accession>A0A7K3NNF6</accession>
<dbReference type="CDD" id="cd16913">
    <property type="entry name" value="YkuD_like"/>
    <property type="match status" value="1"/>
</dbReference>
<keyword evidence="3" id="KW-0328">Glycosyltransferase</keyword>
<dbReference type="InterPro" id="IPR038063">
    <property type="entry name" value="Transpep_catalytic_dom"/>
</dbReference>
<dbReference type="Pfam" id="PF03734">
    <property type="entry name" value="YkuD"/>
    <property type="match status" value="1"/>
</dbReference>
<evidence type="ECO:0000259" key="11">
    <source>
        <dbReference type="PROSITE" id="PS52029"/>
    </source>
</evidence>
<keyword evidence="8 9" id="KW-0961">Cell wall biogenesis/degradation</keyword>
<keyword evidence="4" id="KW-0808">Transferase</keyword>
<comment type="caution">
    <text evidence="12">The sequence shown here is derived from an EMBL/GenBank/DDBJ whole genome shotgun (WGS) entry which is preliminary data.</text>
</comment>
<comment type="pathway">
    <text evidence="1 9">Cell wall biogenesis; peptidoglycan biosynthesis.</text>
</comment>
<evidence type="ECO:0000256" key="6">
    <source>
        <dbReference type="ARBA" id="ARBA00022960"/>
    </source>
</evidence>
<reference evidence="12 13" key="1">
    <citation type="submission" date="2020-02" db="EMBL/GenBank/DDBJ databases">
        <title>Comparative genomics of sulfur disproportionating microorganisms.</title>
        <authorList>
            <person name="Ward L.M."/>
            <person name="Bertran E."/>
            <person name="Johnston D.T."/>
        </authorList>
    </citation>
    <scope>NUCLEOTIDE SEQUENCE [LARGE SCALE GENOMIC DNA]</scope>
    <source>
        <strain evidence="12 13">DSM 3696</strain>
    </source>
</reference>
<evidence type="ECO:0000256" key="5">
    <source>
        <dbReference type="ARBA" id="ARBA00022801"/>
    </source>
</evidence>
<keyword evidence="13" id="KW-1185">Reference proteome</keyword>
<feature type="active site" description="Nucleophile" evidence="9">
    <location>
        <position position="176"/>
    </location>
</feature>
<evidence type="ECO:0000256" key="3">
    <source>
        <dbReference type="ARBA" id="ARBA00022676"/>
    </source>
</evidence>
<name>A0A7K3NNF6_9BACT</name>
<keyword evidence="7 9" id="KW-0573">Peptidoglycan synthesis</keyword>
<dbReference type="AlphaFoldDB" id="A0A7K3NNF6"/>
<dbReference type="GO" id="GO:0018104">
    <property type="term" value="P:peptidoglycan-protein cross-linking"/>
    <property type="evidence" value="ECO:0007669"/>
    <property type="project" value="TreeGrafter"/>
</dbReference>
<dbReference type="PROSITE" id="PS52029">
    <property type="entry name" value="LD_TPASE"/>
    <property type="match status" value="1"/>
</dbReference>
<evidence type="ECO:0000256" key="10">
    <source>
        <dbReference type="SAM" id="MobiDB-lite"/>
    </source>
</evidence>
<evidence type="ECO:0000256" key="4">
    <source>
        <dbReference type="ARBA" id="ARBA00022679"/>
    </source>
</evidence>
<dbReference type="GO" id="GO:0005576">
    <property type="term" value="C:extracellular region"/>
    <property type="evidence" value="ECO:0007669"/>
    <property type="project" value="TreeGrafter"/>
</dbReference>
<evidence type="ECO:0000256" key="9">
    <source>
        <dbReference type="PROSITE-ProRule" id="PRU01373"/>
    </source>
</evidence>